<feature type="signal peptide" evidence="4">
    <location>
        <begin position="1"/>
        <end position="23"/>
    </location>
</feature>
<reference evidence="10" key="2">
    <citation type="submission" date="2022-10" db="EMBL/GenBank/DDBJ databases">
        <title>Human gut microbiome strain richness.</title>
        <authorList>
            <person name="Chen-Liaw A."/>
        </authorList>
    </citation>
    <scope>NUCLEOTIDE SEQUENCE</scope>
    <source>
        <strain evidence="10">BSD2780120875st1_E1_BSD2780120875_150330</strain>
        <strain evidence="11">RTP21484st1_H8_RTP21484_190118</strain>
    </source>
</reference>
<dbReference type="InterPro" id="IPR008979">
    <property type="entry name" value="Galactose-bd-like_sf"/>
</dbReference>
<comment type="similarity">
    <text evidence="1">Belongs to the glycosyl hydrolase 2 family.</text>
</comment>
<dbReference type="InterPro" id="IPR006104">
    <property type="entry name" value="Glyco_hydro_2_N"/>
</dbReference>
<dbReference type="InterPro" id="IPR032311">
    <property type="entry name" value="DUF4982"/>
</dbReference>
<evidence type="ECO:0000256" key="3">
    <source>
        <dbReference type="ARBA" id="ARBA00023295"/>
    </source>
</evidence>
<dbReference type="InterPro" id="IPR006103">
    <property type="entry name" value="Glyco_hydro_2_cat"/>
</dbReference>
<dbReference type="SUPFAM" id="SSF49303">
    <property type="entry name" value="beta-Galactosidase/glucuronidase domain"/>
    <property type="match status" value="1"/>
</dbReference>
<dbReference type="PRINTS" id="PR00132">
    <property type="entry name" value="GLHYDRLASE2"/>
</dbReference>
<evidence type="ECO:0000259" key="8">
    <source>
        <dbReference type="Pfam" id="PF11721"/>
    </source>
</evidence>
<evidence type="ECO:0000259" key="5">
    <source>
        <dbReference type="Pfam" id="PF00703"/>
    </source>
</evidence>
<keyword evidence="2 11" id="KW-0378">Hydrolase</keyword>
<dbReference type="SUPFAM" id="SSF51445">
    <property type="entry name" value="(Trans)glycosidases"/>
    <property type="match status" value="1"/>
</dbReference>
<dbReference type="Pfam" id="PF02836">
    <property type="entry name" value="Glyco_hydro_2_C"/>
    <property type="match status" value="1"/>
</dbReference>
<proteinExistence type="inferred from homology"/>
<dbReference type="Gene3D" id="2.60.40.10">
    <property type="entry name" value="Immunoglobulins"/>
    <property type="match status" value="2"/>
</dbReference>
<dbReference type="GO" id="GO:0004553">
    <property type="term" value="F:hydrolase activity, hydrolyzing O-glycosyl compounds"/>
    <property type="evidence" value="ECO:0007669"/>
    <property type="project" value="InterPro"/>
</dbReference>
<name>A0A3E5HMQ7_BACOV</name>
<evidence type="ECO:0000313" key="11">
    <source>
        <dbReference type="EMBL" id="MDC7958387.1"/>
    </source>
</evidence>
<comment type="caution">
    <text evidence="12">The sequence shown here is derived from an EMBL/GenBank/DDBJ whole genome shotgun (WGS) entry which is preliminary data.</text>
</comment>
<dbReference type="SUPFAM" id="SSF49785">
    <property type="entry name" value="Galactose-binding domain-like"/>
    <property type="match status" value="1"/>
</dbReference>
<evidence type="ECO:0000256" key="4">
    <source>
        <dbReference type="SAM" id="SignalP"/>
    </source>
</evidence>
<evidence type="ECO:0000259" key="6">
    <source>
        <dbReference type="Pfam" id="PF02836"/>
    </source>
</evidence>
<evidence type="ECO:0000259" key="7">
    <source>
        <dbReference type="Pfam" id="PF02837"/>
    </source>
</evidence>
<sequence length="887" mass="100513">MYKVYPKIILACLLLVMTGTVYSQRVTQTINDGWKFSLFEGDASTADFDISGWTDVSIPHTWNAKDADDEIPGYFRGKGWYRKVVAVEELIPEQRVYLSFEGANQETNVFVNGTFVGNHKGGYSAFTFDVTDYVHAGRNLIAVSVDNSHNPDIAPLSADFTFFGGIYRDVYLVYTSPVQLSTTHYASSGVYLKASKITDLQADISVKTFLSNALKSNQSLILETEILDADGNRVALSQKKVNVKAEEKNVAFESLMAITQPKRWDVDSPYMYKVYSRLKNKKEEVLDCVVNPLGIREYRFDAEKGFFLNGKYRKLIGTSRHQDYKGMGNALRDEMHIRDVQLSKDMGSNFLRVAHYPQDPVVMQMCDKLGLLTSVEIPVVNAITQSKAFMDNCVEQVTEMVCQNYNYPSVIIWAYMNEVLLRPPFNPENRTERADYMTFLHQIASAIEAQIRSLDSERYTMLPCHSTSQIYQEAGIAELPMLLGFNLYNGWYGGSLSGFEEKLEELHREFPHKPLLITEYGADVDTRIHSFSPMRFDFSCEFGSIYHEHYLPEILKRDYIVGAMVWNLNDFYSEARRNAMPHVNNKGLVSMDRERKDGYYLYQAYLKEAPVLHIASKSWKNRAGASRDGKSCTQPLKVYTNADKVEVFLNGKSLGVYPVSDKVVSVDIPFINGENVVDAVIEKEGREYRDQYVCNFQCVNVKNGFTEVNVLLGAQRYFEDRTAELCWIPEQAYEKGSWGYIGGEVAPNKTRYGSLPASDTDILGTDQDPIFQTQRVGIEAFKADVPDGVYAVYLYWTELTSENKREALVYNLGNDVVKEEYANRVFSVDINGVSVAGQMNIAEEYGSERAVIKKYIVPVSQGKGLVVRFGAVESVPILNAIRIVKEY</sequence>
<organism evidence="12 13">
    <name type="scientific">Bacteroides ovatus</name>
    <dbReference type="NCBI Taxonomy" id="28116"/>
    <lineage>
        <taxon>Bacteria</taxon>
        <taxon>Pseudomonadati</taxon>
        <taxon>Bacteroidota</taxon>
        <taxon>Bacteroidia</taxon>
        <taxon>Bacteroidales</taxon>
        <taxon>Bacteroidaceae</taxon>
        <taxon>Bacteroides</taxon>
    </lineage>
</organism>
<dbReference type="Pfam" id="PF02837">
    <property type="entry name" value="Glyco_hydro_2_N"/>
    <property type="match status" value="1"/>
</dbReference>
<dbReference type="GO" id="GO:0005975">
    <property type="term" value="P:carbohydrate metabolic process"/>
    <property type="evidence" value="ECO:0007669"/>
    <property type="project" value="InterPro"/>
</dbReference>
<dbReference type="Proteomes" id="UP001219389">
    <property type="component" value="Unassembled WGS sequence"/>
</dbReference>
<feature type="domain" description="Malectin" evidence="8">
    <location>
        <begin position="757"/>
        <end position="862"/>
    </location>
</feature>
<evidence type="ECO:0000313" key="10">
    <source>
        <dbReference type="EMBL" id="MDC2742045.1"/>
    </source>
</evidence>
<dbReference type="Gene3D" id="2.60.120.430">
    <property type="entry name" value="Galactose-binding lectin"/>
    <property type="match status" value="1"/>
</dbReference>
<dbReference type="InterPro" id="IPR021720">
    <property type="entry name" value="Malectin_dom"/>
</dbReference>
<reference evidence="12 13" key="1">
    <citation type="submission" date="2018-08" db="EMBL/GenBank/DDBJ databases">
        <title>A genome reference for cultivated species of the human gut microbiota.</title>
        <authorList>
            <person name="Zou Y."/>
            <person name="Xue W."/>
            <person name="Luo G."/>
        </authorList>
    </citation>
    <scope>NUCLEOTIDE SEQUENCE [LARGE SCALE GENOMIC DNA]</scope>
    <source>
        <strain evidence="12 13">AM17-48</strain>
    </source>
</reference>
<dbReference type="AlphaFoldDB" id="A0A3E5HMQ7"/>
<accession>A0A3E5HMQ7</accession>
<dbReference type="PANTHER" id="PTHR42732:SF1">
    <property type="entry name" value="BETA-MANNOSIDASE"/>
    <property type="match status" value="1"/>
</dbReference>
<dbReference type="Gene3D" id="2.60.120.260">
    <property type="entry name" value="Galactose-binding domain-like"/>
    <property type="match status" value="1"/>
</dbReference>
<dbReference type="InterPro" id="IPR006101">
    <property type="entry name" value="Glyco_hydro_2"/>
</dbReference>
<dbReference type="Proteomes" id="UP001215078">
    <property type="component" value="Unassembled WGS sequence"/>
</dbReference>
<keyword evidence="4" id="KW-0732">Signal</keyword>
<dbReference type="EMBL" id="JAQNZF010000007">
    <property type="protein sequence ID" value="MDC2742045.1"/>
    <property type="molecule type" value="Genomic_DNA"/>
</dbReference>
<evidence type="ECO:0000259" key="9">
    <source>
        <dbReference type="Pfam" id="PF16355"/>
    </source>
</evidence>
<evidence type="ECO:0000313" key="13">
    <source>
        <dbReference type="Proteomes" id="UP000283329"/>
    </source>
</evidence>
<dbReference type="Proteomes" id="UP000283329">
    <property type="component" value="Unassembled WGS sequence"/>
</dbReference>
<gene>
    <name evidence="12" type="ORF">DW206_19055</name>
    <name evidence="10" type="ORF">PO382_07385</name>
    <name evidence="11" type="ORF">PQ628_09200</name>
</gene>
<dbReference type="InterPro" id="IPR051913">
    <property type="entry name" value="GH2_Domain-Containing"/>
</dbReference>
<dbReference type="Pfam" id="PF16355">
    <property type="entry name" value="DUF4982"/>
    <property type="match status" value="1"/>
</dbReference>
<dbReference type="Gene3D" id="3.20.20.80">
    <property type="entry name" value="Glycosidases"/>
    <property type="match status" value="1"/>
</dbReference>
<feature type="domain" description="Glycoside hydrolase family 2 catalytic" evidence="6">
    <location>
        <begin position="304"/>
        <end position="606"/>
    </location>
</feature>
<keyword evidence="3" id="KW-0326">Glycosidase</keyword>
<feature type="domain" description="Glycoside hydrolase family 2 immunoglobulin-like beta-sandwich" evidence="5">
    <location>
        <begin position="191"/>
        <end position="296"/>
    </location>
</feature>
<dbReference type="InterPro" id="IPR006102">
    <property type="entry name" value="Ig-like_GH2"/>
</dbReference>
<dbReference type="InterPro" id="IPR017853">
    <property type="entry name" value="GH"/>
</dbReference>
<dbReference type="InterPro" id="IPR036156">
    <property type="entry name" value="Beta-gal/glucu_dom_sf"/>
</dbReference>
<protein>
    <submittedName>
        <fullName evidence="12">DUF4982 domain-containing protein</fullName>
    </submittedName>
    <submittedName>
        <fullName evidence="11">Glycoside hydrolase family 2 TIM barrel-domain containing protein</fullName>
    </submittedName>
    <submittedName>
        <fullName evidence="10">Malectin domain-containing carbohydrate-binding protein</fullName>
    </submittedName>
</protein>
<dbReference type="EMBL" id="JAQQPO010000009">
    <property type="protein sequence ID" value="MDC7958387.1"/>
    <property type="molecule type" value="Genomic_DNA"/>
</dbReference>
<evidence type="ECO:0000256" key="2">
    <source>
        <dbReference type="ARBA" id="ARBA00022801"/>
    </source>
</evidence>
<dbReference type="PANTHER" id="PTHR42732">
    <property type="entry name" value="BETA-GALACTOSIDASE"/>
    <property type="match status" value="1"/>
</dbReference>
<evidence type="ECO:0000256" key="1">
    <source>
        <dbReference type="ARBA" id="ARBA00007401"/>
    </source>
</evidence>
<dbReference type="InterPro" id="IPR013783">
    <property type="entry name" value="Ig-like_fold"/>
</dbReference>
<evidence type="ECO:0000313" key="12">
    <source>
        <dbReference type="EMBL" id="RHH42281.1"/>
    </source>
</evidence>
<dbReference type="Pfam" id="PF11721">
    <property type="entry name" value="Malectin"/>
    <property type="match status" value="1"/>
</dbReference>
<feature type="domain" description="DUF4982" evidence="9">
    <location>
        <begin position="635"/>
        <end position="686"/>
    </location>
</feature>
<feature type="chain" id="PRO_5042709524" evidence="4">
    <location>
        <begin position="24"/>
        <end position="887"/>
    </location>
</feature>
<dbReference type="Pfam" id="PF00703">
    <property type="entry name" value="Glyco_hydro_2"/>
    <property type="match status" value="1"/>
</dbReference>
<dbReference type="RefSeq" id="WP_061447791.1">
    <property type="nucleotide sequence ID" value="NZ_BAABYV010000001.1"/>
</dbReference>
<dbReference type="EMBL" id="QRJR01000023">
    <property type="protein sequence ID" value="RHH42281.1"/>
    <property type="molecule type" value="Genomic_DNA"/>
</dbReference>
<feature type="domain" description="Glycosyl hydrolases family 2 sugar binding" evidence="7">
    <location>
        <begin position="49"/>
        <end position="173"/>
    </location>
</feature>